<feature type="zinc finger region" description="dksA C4-type" evidence="4">
    <location>
        <begin position="91"/>
        <end position="115"/>
    </location>
</feature>
<protein>
    <recommendedName>
        <fullName evidence="6">Zinc finger DksA/TraR C4-type domain-containing protein</fullName>
    </recommendedName>
</protein>
<dbReference type="InterPro" id="IPR000962">
    <property type="entry name" value="Znf_DskA_TraR"/>
</dbReference>
<evidence type="ECO:0000256" key="2">
    <source>
        <dbReference type="ARBA" id="ARBA00022771"/>
    </source>
</evidence>
<evidence type="ECO:0000313" key="8">
    <source>
        <dbReference type="Proteomes" id="UP000230405"/>
    </source>
</evidence>
<evidence type="ECO:0000256" key="5">
    <source>
        <dbReference type="SAM" id="Coils"/>
    </source>
</evidence>
<name>A0A2M7VF12_9BACT</name>
<gene>
    <name evidence="7" type="ORF">COX77_02870</name>
</gene>
<feature type="domain" description="Zinc finger DksA/TraR C4-type" evidence="6">
    <location>
        <begin position="87"/>
        <end position="118"/>
    </location>
</feature>
<evidence type="ECO:0000256" key="4">
    <source>
        <dbReference type="PROSITE-ProRule" id="PRU00510"/>
    </source>
</evidence>
<evidence type="ECO:0000313" key="7">
    <source>
        <dbReference type="EMBL" id="PIZ98977.1"/>
    </source>
</evidence>
<dbReference type="PROSITE" id="PS01102">
    <property type="entry name" value="ZF_DKSA_1"/>
    <property type="match status" value="1"/>
</dbReference>
<dbReference type="Pfam" id="PF01258">
    <property type="entry name" value="zf-dskA_traR"/>
    <property type="match status" value="1"/>
</dbReference>
<feature type="coiled-coil region" evidence="5">
    <location>
        <begin position="4"/>
        <end position="31"/>
    </location>
</feature>
<dbReference type="SUPFAM" id="SSF57716">
    <property type="entry name" value="Glucocorticoid receptor-like (DNA-binding domain)"/>
    <property type="match status" value="1"/>
</dbReference>
<organism evidence="7 8">
    <name type="scientific">Candidatus Komeilibacteria bacterium CG_4_10_14_0_2_um_filter_37_10</name>
    <dbReference type="NCBI Taxonomy" id="1974470"/>
    <lineage>
        <taxon>Bacteria</taxon>
        <taxon>Candidatus Komeiliibacteriota</taxon>
    </lineage>
</organism>
<evidence type="ECO:0000256" key="1">
    <source>
        <dbReference type="ARBA" id="ARBA00022723"/>
    </source>
</evidence>
<evidence type="ECO:0000259" key="6">
    <source>
        <dbReference type="Pfam" id="PF01258"/>
    </source>
</evidence>
<sequence>MPSTDFIKKQQEILEKKKQDIERQLGGLVEKDRQGSQFDAKFPDFGDTEDDNAAEVAVYEGNLSLEEDLKFSLERIKVSLQKIANNTYGVCDKCGSEILTKRLEVFPQANSCMNCKAKRLD</sequence>
<reference evidence="8" key="1">
    <citation type="submission" date="2017-09" db="EMBL/GenBank/DDBJ databases">
        <title>Depth-based differentiation of microbial function through sediment-hosted aquifers and enrichment of novel symbionts in the deep terrestrial subsurface.</title>
        <authorList>
            <person name="Probst A.J."/>
            <person name="Ladd B."/>
            <person name="Jarett J.K."/>
            <person name="Geller-Mcgrath D.E."/>
            <person name="Sieber C.M.K."/>
            <person name="Emerson J.B."/>
            <person name="Anantharaman K."/>
            <person name="Thomas B.C."/>
            <person name="Malmstrom R."/>
            <person name="Stieglmeier M."/>
            <person name="Klingl A."/>
            <person name="Woyke T."/>
            <person name="Ryan C.M."/>
            <person name="Banfield J.F."/>
        </authorList>
    </citation>
    <scope>NUCLEOTIDE SEQUENCE [LARGE SCALE GENOMIC DNA]</scope>
</reference>
<dbReference type="Proteomes" id="UP000230405">
    <property type="component" value="Unassembled WGS sequence"/>
</dbReference>
<dbReference type="PANTHER" id="PTHR33823">
    <property type="entry name" value="RNA POLYMERASE-BINDING TRANSCRIPTION FACTOR DKSA-RELATED"/>
    <property type="match status" value="1"/>
</dbReference>
<proteinExistence type="predicted"/>
<dbReference type="InterPro" id="IPR020458">
    <property type="entry name" value="Znf_DskA_TraR_CS"/>
</dbReference>
<evidence type="ECO:0000256" key="3">
    <source>
        <dbReference type="ARBA" id="ARBA00022833"/>
    </source>
</evidence>
<comment type="caution">
    <text evidence="7">The sequence shown here is derived from an EMBL/GenBank/DDBJ whole genome shotgun (WGS) entry which is preliminary data.</text>
</comment>
<dbReference type="PROSITE" id="PS51128">
    <property type="entry name" value="ZF_DKSA_2"/>
    <property type="match status" value="1"/>
</dbReference>
<dbReference type="GO" id="GO:0008270">
    <property type="term" value="F:zinc ion binding"/>
    <property type="evidence" value="ECO:0007669"/>
    <property type="project" value="UniProtKB-KW"/>
</dbReference>
<dbReference type="AlphaFoldDB" id="A0A2M7VF12"/>
<dbReference type="PANTHER" id="PTHR33823:SF4">
    <property type="entry name" value="GENERAL STRESS PROTEIN 16O"/>
    <property type="match status" value="1"/>
</dbReference>
<keyword evidence="1" id="KW-0479">Metal-binding</keyword>
<dbReference type="Gene3D" id="1.20.120.910">
    <property type="entry name" value="DksA, coiled-coil domain"/>
    <property type="match status" value="1"/>
</dbReference>
<keyword evidence="3" id="KW-0862">Zinc</keyword>
<dbReference type="EMBL" id="PFPO01000053">
    <property type="protein sequence ID" value="PIZ98977.1"/>
    <property type="molecule type" value="Genomic_DNA"/>
</dbReference>
<keyword evidence="2" id="KW-0863">Zinc-finger</keyword>
<keyword evidence="5" id="KW-0175">Coiled coil</keyword>
<accession>A0A2M7VF12</accession>